<name>A0A1V2ETU2_9SPHN</name>
<evidence type="ECO:0008006" key="3">
    <source>
        <dbReference type="Google" id="ProtNLM"/>
    </source>
</evidence>
<dbReference type="InterPro" id="IPR025975">
    <property type="entry name" value="Polysacc_lyase"/>
</dbReference>
<evidence type="ECO:0000313" key="1">
    <source>
        <dbReference type="EMBL" id="ONF96102.1"/>
    </source>
</evidence>
<comment type="caution">
    <text evidence="1">The sequence shown here is derived from an EMBL/GenBank/DDBJ whole genome shotgun (WGS) entry which is preliminary data.</text>
</comment>
<dbReference type="Gene3D" id="2.60.120.200">
    <property type="match status" value="1"/>
</dbReference>
<dbReference type="Pfam" id="PF14099">
    <property type="entry name" value="Polysacc_lyase"/>
    <property type="match status" value="1"/>
</dbReference>
<gene>
    <name evidence="1" type="ORF">SPHI_17170</name>
</gene>
<dbReference type="OrthoDB" id="7835462at2"/>
<reference evidence="1 2" key="1">
    <citation type="submission" date="2016-11" db="EMBL/GenBank/DDBJ databases">
        <title>Genome sequence of Sphingomonas jeddahensis G39.</title>
        <authorList>
            <person name="Poehlein A."/>
            <person name="Wuebbeler J.H."/>
            <person name="Steinbuechel A."/>
            <person name="Daniel R."/>
        </authorList>
    </citation>
    <scope>NUCLEOTIDE SEQUENCE [LARGE SCALE GENOMIC DNA]</scope>
    <source>
        <strain evidence="1 2">G39</strain>
    </source>
</reference>
<keyword evidence="2" id="KW-1185">Reference proteome</keyword>
<dbReference type="STRING" id="1915074.SPHI_17170"/>
<evidence type="ECO:0000313" key="2">
    <source>
        <dbReference type="Proteomes" id="UP000188729"/>
    </source>
</evidence>
<dbReference type="RefSeq" id="WP_076744487.1">
    <property type="nucleotide sequence ID" value="NZ_MPSB01000006.1"/>
</dbReference>
<sequence>MKRLLPLLLMGAASPDGFSEDFERPVRFGAGPWALAQQVNGRVERAPAPKRGGHAMLAITGPKQGGTIAKADLVARPAMMPAGTQLTVTFDIRMPADSPRNSLQLVDIECATCGERGNPGARLYLRHGRLRVDRSKIGIKHAWTRDDAPALAPDRWHRVTWQLHLDPGDQGSSRVLLDGDEVLAATGATLAPLQRIGADRIQIGITANSNPVPARAWFDNIAVAITR</sequence>
<dbReference type="Proteomes" id="UP000188729">
    <property type="component" value="Unassembled WGS sequence"/>
</dbReference>
<dbReference type="EMBL" id="MPSB01000006">
    <property type="protein sequence ID" value="ONF96102.1"/>
    <property type="molecule type" value="Genomic_DNA"/>
</dbReference>
<accession>A0A1V2ETU2</accession>
<organism evidence="1 2">
    <name type="scientific">Sphingomonas jeddahensis</name>
    <dbReference type="NCBI Taxonomy" id="1915074"/>
    <lineage>
        <taxon>Bacteria</taxon>
        <taxon>Pseudomonadati</taxon>
        <taxon>Pseudomonadota</taxon>
        <taxon>Alphaproteobacteria</taxon>
        <taxon>Sphingomonadales</taxon>
        <taxon>Sphingomonadaceae</taxon>
        <taxon>Sphingomonas</taxon>
    </lineage>
</organism>
<protein>
    <recommendedName>
        <fullName evidence="3">LamG-like jellyroll fold domain-containing protein</fullName>
    </recommendedName>
</protein>
<proteinExistence type="predicted"/>
<dbReference type="AlphaFoldDB" id="A0A1V2ETU2"/>